<dbReference type="GO" id="GO:0006508">
    <property type="term" value="P:proteolysis"/>
    <property type="evidence" value="ECO:0007669"/>
    <property type="project" value="UniProtKB-KW"/>
</dbReference>
<feature type="domain" description="Calpain catalytic" evidence="8">
    <location>
        <begin position="66"/>
        <end position="371"/>
    </location>
</feature>
<proteinExistence type="inferred from homology"/>
<dbReference type="InterPro" id="IPR038765">
    <property type="entry name" value="Papain-like_cys_pep_sf"/>
</dbReference>
<feature type="active site" evidence="5 6">
    <location>
        <position position="282"/>
    </location>
</feature>
<organism evidence="9 10">
    <name type="scientific">Stylonychia lemnae</name>
    <name type="common">Ciliate</name>
    <dbReference type="NCBI Taxonomy" id="5949"/>
    <lineage>
        <taxon>Eukaryota</taxon>
        <taxon>Sar</taxon>
        <taxon>Alveolata</taxon>
        <taxon>Ciliophora</taxon>
        <taxon>Intramacronucleata</taxon>
        <taxon>Spirotrichea</taxon>
        <taxon>Stichotrichia</taxon>
        <taxon>Sporadotrichida</taxon>
        <taxon>Oxytrichidae</taxon>
        <taxon>Stylonychinae</taxon>
        <taxon>Stylonychia</taxon>
    </lineage>
</organism>
<dbReference type="PANTHER" id="PTHR10183:SF379">
    <property type="entry name" value="CALPAIN-5"/>
    <property type="match status" value="1"/>
</dbReference>
<dbReference type="AlphaFoldDB" id="A0A078B8I1"/>
<keyword evidence="3 6" id="KW-0378">Hydrolase</keyword>
<dbReference type="OrthoDB" id="424753at2759"/>
<evidence type="ECO:0000259" key="8">
    <source>
        <dbReference type="PROSITE" id="PS50203"/>
    </source>
</evidence>
<keyword evidence="7" id="KW-0732">Signal</keyword>
<evidence type="ECO:0000256" key="4">
    <source>
        <dbReference type="ARBA" id="ARBA00022807"/>
    </source>
</evidence>
<dbReference type="Pfam" id="PF00648">
    <property type="entry name" value="Peptidase_C2"/>
    <property type="match status" value="1"/>
</dbReference>
<dbReference type="InParanoid" id="A0A078B8I1"/>
<feature type="active site" evidence="5 6">
    <location>
        <position position="129"/>
    </location>
</feature>
<dbReference type="InterPro" id="IPR001300">
    <property type="entry name" value="Peptidase_C2_calpain_cat"/>
</dbReference>
<dbReference type="Gene3D" id="3.90.70.10">
    <property type="entry name" value="Cysteine proteinases"/>
    <property type="match status" value="1"/>
</dbReference>
<accession>A0A078B8I1</accession>
<evidence type="ECO:0000256" key="5">
    <source>
        <dbReference type="PIRSR" id="PIRSR622684-1"/>
    </source>
</evidence>
<feature type="signal peptide" evidence="7">
    <location>
        <begin position="1"/>
        <end position="19"/>
    </location>
</feature>
<evidence type="ECO:0000256" key="6">
    <source>
        <dbReference type="PROSITE-ProRule" id="PRU00239"/>
    </source>
</evidence>
<dbReference type="EMBL" id="CCKQ01018833">
    <property type="protein sequence ID" value="CDW90825.1"/>
    <property type="molecule type" value="Genomic_DNA"/>
</dbReference>
<dbReference type="PRINTS" id="PR00704">
    <property type="entry name" value="CALPAIN"/>
</dbReference>
<evidence type="ECO:0000256" key="2">
    <source>
        <dbReference type="ARBA" id="ARBA00022670"/>
    </source>
</evidence>
<keyword evidence="10" id="KW-1185">Reference proteome</keyword>
<dbReference type="Proteomes" id="UP000039865">
    <property type="component" value="Unassembled WGS sequence"/>
</dbReference>
<dbReference type="PROSITE" id="PS50203">
    <property type="entry name" value="CALPAIN_CAT"/>
    <property type="match status" value="1"/>
</dbReference>
<feature type="active site" evidence="5 6">
    <location>
        <position position="308"/>
    </location>
</feature>
<reference evidence="9 10" key="1">
    <citation type="submission" date="2014-06" db="EMBL/GenBank/DDBJ databases">
        <authorList>
            <person name="Swart Estienne"/>
        </authorList>
    </citation>
    <scope>NUCLEOTIDE SEQUENCE [LARGE SCALE GENOMIC DNA]</scope>
    <source>
        <strain evidence="9 10">130c</strain>
    </source>
</reference>
<evidence type="ECO:0000256" key="7">
    <source>
        <dbReference type="SAM" id="SignalP"/>
    </source>
</evidence>
<evidence type="ECO:0000313" key="10">
    <source>
        <dbReference type="Proteomes" id="UP000039865"/>
    </source>
</evidence>
<dbReference type="InterPro" id="IPR022684">
    <property type="entry name" value="Calpain_cysteine_protease"/>
</dbReference>
<protein>
    <submittedName>
        <fullName evidence="9">Calpain family cysteine protease containing protein</fullName>
    </submittedName>
</protein>
<name>A0A078B8I1_STYLE</name>
<evidence type="ECO:0000256" key="3">
    <source>
        <dbReference type="ARBA" id="ARBA00022801"/>
    </source>
</evidence>
<sequence>MKQLLYTTTFLIALGFTQASVAQSRMKMYMKQLAQQQQQLGCQTSMNRFKSGPPDYENIIKNSNTFWNDTSFPADGTSIQWTDTQYTRNGLYYYSSSKWSRLNDLCPNCTMFGTGDYLNDIAQGALGDCYFMAGATAVAEIDKRFNKIFVNPEINWAGLYAFNVYVRGIPHVMVVDDAVPAGSQGKSPSFAGIGSDGSIWGPLLEKAWAKFSNNYEYIVGGSPNEAVQFLTNSPTSQFNTNQFSLDAIWKLVSESDIKTNIMSVVTNTSGDAVCPFNLACQHVYTLLGVASVYNADKTQVTNLYRIRNPWKADAGFNGTFSDNALIWNTLGLDGKTYAQQAGHVVADDGIFWTTPEEFVQSFVAVFTGEYRDEFVTSWYDKIDDQVANSTNPSKYTFTITESTPMTIRVVTYPFRMYPVSCKQTASILKVVLKDSQGNWVDYVHYFEVSGSYISLIDKPLAPGTYTIEFYPSWTQGDIKDYGVIIQSPRDIEITDVNGKTSRKTSHDLTHKDLKPAVAQLAKPEKPKLPDFSQQGPEYTLTGNLDADIAGIRSSKSFPISNYGITLTGFKYVRVPDQRVEVVFFFGTLTEDYTYTATAWVTTTVGYKFKFTQGNDKCKITNDAAANEDTIECACVVKPETYPKECMLVMVSAQNEYFSPSYSQRYSW</sequence>
<feature type="chain" id="PRO_5001729867" evidence="7">
    <location>
        <begin position="20"/>
        <end position="667"/>
    </location>
</feature>
<keyword evidence="2 6" id="KW-0645">Protease</keyword>
<evidence type="ECO:0000256" key="1">
    <source>
        <dbReference type="ARBA" id="ARBA00007623"/>
    </source>
</evidence>
<dbReference type="SUPFAM" id="SSF54001">
    <property type="entry name" value="Cysteine proteinases"/>
    <property type="match status" value="1"/>
</dbReference>
<gene>
    <name evidence="9" type="primary">Contig12479.g13312</name>
    <name evidence="9" type="ORF">STYLEM_19972</name>
</gene>
<dbReference type="GO" id="GO:0004198">
    <property type="term" value="F:calcium-dependent cysteine-type endopeptidase activity"/>
    <property type="evidence" value="ECO:0007669"/>
    <property type="project" value="InterPro"/>
</dbReference>
<keyword evidence="4 6" id="KW-0788">Thiol protease</keyword>
<dbReference type="SMART" id="SM00230">
    <property type="entry name" value="CysPc"/>
    <property type="match status" value="1"/>
</dbReference>
<comment type="similarity">
    <text evidence="1">Belongs to the peptidase C2 family.</text>
</comment>
<dbReference type="PANTHER" id="PTHR10183">
    <property type="entry name" value="CALPAIN"/>
    <property type="match status" value="1"/>
</dbReference>
<evidence type="ECO:0000313" key="9">
    <source>
        <dbReference type="EMBL" id="CDW90825.1"/>
    </source>
</evidence>